<evidence type="ECO:0000313" key="2">
    <source>
        <dbReference type="Proteomes" id="UP000054995"/>
    </source>
</evidence>
<accession>A0A0V1E484</accession>
<dbReference type="AlphaFoldDB" id="A0A0V1E484"/>
<sequence>LYIVARWPLGRNCLSLLQTCTVLERTQFTGLSDDPGPEG</sequence>
<protein>
    <submittedName>
        <fullName evidence="1">Uncharacterized protein</fullName>
    </submittedName>
</protein>
<dbReference type="EMBL" id="JYDT01001159">
    <property type="protein sequence ID" value="KRY68647.1"/>
    <property type="molecule type" value="Genomic_DNA"/>
</dbReference>
<dbReference type="Proteomes" id="UP000054995">
    <property type="component" value="Unassembled WGS sequence"/>
</dbReference>
<reference evidence="1 2" key="1">
    <citation type="submission" date="2015-01" db="EMBL/GenBank/DDBJ databases">
        <title>Evolution of Trichinella species and genotypes.</title>
        <authorList>
            <person name="Korhonen P.K."/>
            <person name="Edoardo P."/>
            <person name="Giuseppe L.R."/>
            <person name="Gasser R.B."/>
        </authorList>
    </citation>
    <scope>NUCLEOTIDE SEQUENCE [LARGE SCALE GENOMIC DNA]</scope>
    <source>
        <strain evidence="1">ISS470</strain>
    </source>
</reference>
<evidence type="ECO:0000313" key="1">
    <source>
        <dbReference type="EMBL" id="KRY68647.1"/>
    </source>
</evidence>
<comment type="caution">
    <text evidence="1">The sequence shown here is derived from an EMBL/GenBank/DDBJ whole genome shotgun (WGS) entry which is preliminary data.</text>
</comment>
<name>A0A0V1E484_TRIPS</name>
<proteinExistence type="predicted"/>
<keyword evidence="2" id="KW-1185">Reference proteome</keyword>
<gene>
    <name evidence="1" type="ORF">T4D_13387</name>
</gene>
<feature type="non-terminal residue" evidence="1">
    <location>
        <position position="1"/>
    </location>
</feature>
<organism evidence="1 2">
    <name type="scientific">Trichinella pseudospiralis</name>
    <name type="common">Parasitic roundworm</name>
    <dbReference type="NCBI Taxonomy" id="6337"/>
    <lineage>
        <taxon>Eukaryota</taxon>
        <taxon>Metazoa</taxon>
        <taxon>Ecdysozoa</taxon>
        <taxon>Nematoda</taxon>
        <taxon>Enoplea</taxon>
        <taxon>Dorylaimia</taxon>
        <taxon>Trichinellida</taxon>
        <taxon>Trichinellidae</taxon>
        <taxon>Trichinella</taxon>
    </lineage>
</organism>